<feature type="coiled-coil region" evidence="1">
    <location>
        <begin position="20"/>
        <end position="47"/>
    </location>
</feature>
<reference evidence="2 3" key="1">
    <citation type="submission" date="2016-03" db="EMBL/GenBank/DDBJ databases">
        <title>Niastella vici sp. nov., isolated from farmland soil.</title>
        <authorList>
            <person name="Chen L."/>
            <person name="Wang D."/>
            <person name="Yang S."/>
            <person name="Wang G."/>
        </authorList>
    </citation>
    <scope>NUCLEOTIDE SEQUENCE [LARGE SCALE GENOMIC DNA]</scope>
    <source>
        <strain evidence="2 3">DJ57</strain>
    </source>
</reference>
<gene>
    <name evidence="2" type="ORF">A3860_05345</name>
</gene>
<evidence type="ECO:0000313" key="2">
    <source>
        <dbReference type="EMBL" id="OQP61144.1"/>
    </source>
</evidence>
<proteinExistence type="predicted"/>
<dbReference type="EMBL" id="LVYD01000058">
    <property type="protein sequence ID" value="OQP61144.1"/>
    <property type="molecule type" value="Genomic_DNA"/>
</dbReference>
<protein>
    <submittedName>
        <fullName evidence="2">Uncharacterized protein</fullName>
    </submittedName>
</protein>
<evidence type="ECO:0000313" key="3">
    <source>
        <dbReference type="Proteomes" id="UP000192796"/>
    </source>
</evidence>
<comment type="caution">
    <text evidence="2">The sequence shown here is derived from an EMBL/GenBank/DDBJ whole genome shotgun (WGS) entry which is preliminary data.</text>
</comment>
<keyword evidence="1" id="KW-0175">Coiled coil</keyword>
<dbReference type="RefSeq" id="WP_081151475.1">
    <property type="nucleotide sequence ID" value="NZ_LVYD01000058.1"/>
</dbReference>
<sequence>MKKLAIIFGVLIAGSPFVSCKKMKDDIKDLQSKNSALQEQLDGVVSSLGSNEPITATTTFTDDDGKTRTVTGVYKFKSSDHSTQSMTNNNDGTYDIYIERFSDVSWNEGAYTSFTYNPTSKAVTNVSGGHYWSDADSYYDNAYYYGTGTGLTIGVTVDSLNMTTGATSIKFAASGTAAYTNSVSYWYSPNQGAPEATTFSFAGKLKLFSTK</sequence>
<dbReference type="AlphaFoldDB" id="A0A1V9FS12"/>
<keyword evidence="3" id="KW-1185">Reference proteome</keyword>
<accession>A0A1V9FS12</accession>
<organism evidence="2 3">
    <name type="scientific">Niastella vici</name>
    <dbReference type="NCBI Taxonomy" id="1703345"/>
    <lineage>
        <taxon>Bacteria</taxon>
        <taxon>Pseudomonadati</taxon>
        <taxon>Bacteroidota</taxon>
        <taxon>Chitinophagia</taxon>
        <taxon>Chitinophagales</taxon>
        <taxon>Chitinophagaceae</taxon>
        <taxon>Niastella</taxon>
    </lineage>
</organism>
<dbReference type="Proteomes" id="UP000192796">
    <property type="component" value="Unassembled WGS sequence"/>
</dbReference>
<dbReference type="OrthoDB" id="664789at2"/>
<evidence type="ECO:0000256" key="1">
    <source>
        <dbReference type="SAM" id="Coils"/>
    </source>
</evidence>
<name>A0A1V9FS12_9BACT</name>